<sequence length="249" mass="27299">MIEIDSVTVIYNKGTVDEKLALHDISLKVYEGEFLVVVGSNGAGKSTLLKLLVGDVKPFKGICKVAGRFVKPEKTFKMTSIVCQDPNQGVFPNLTVEENLILSRRKGLRGFGFGKIDRQSLELLASTEMGLEKDLKRKASKLSGGQKQALAMVMAVSSNPKLLLLDEHTAALDPKSTEKIMELTERINRELGTTIIMITHDMNLAEQFGTAVLIMEEGKICAKIDKSKQKVIASQLKAMIRSTMLTTTG</sequence>
<dbReference type="PANTHER" id="PTHR24220">
    <property type="entry name" value="IMPORT ATP-BINDING PROTEIN"/>
    <property type="match status" value="1"/>
</dbReference>
<dbReference type="STRING" id="416591.Tlet_1266"/>
<dbReference type="InterPro" id="IPR003439">
    <property type="entry name" value="ABC_transporter-like_ATP-bd"/>
</dbReference>
<dbReference type="SMART" id="SM00382">
    <property type="entry name" value="AAA"/>
    <property type="match status" value="1"/>
</dbReference>
<evidence type="ECO:0000256" key="3">
    <source>
        <dbReference type="ARBA" id="ARBA00022840"/>
    </source>
</evidence>
<keyword evidence="1" id="KW-0813">Transport</keyword>
<dbReference type="PANTHER" id="PTHR24220:SF692">
    <property type="entry name" value="ABC TRANSPORTER DOMAIN-CONTAINING PROTEIN"/>
    <property type="match status" value="1"/>
</dbReference>
<dbReference type="CDD" id="cd03225">
    <property type="entry name" value="ABC_cobalt_CbiO_domain1"/>
    <property type="match status" value="1"/>
</dbReference>
<dbReference type="SUPFAM" id="SSF52540">
    <property type="entry name" value="P-loop containing nucleoside triphosphate hydrolases"/>
    <property type="match status" value="1"/>
</dbReference>
<dbReference type="GO" id="GO:0022857">
    <property type="term" value="F:transmembrane transporter activity"/>
    <property type="evidence" value="ECO:0007669"/>
    <property type="project" value="TreeGrafter"/>
</dbReference>
<dbReference type="HOGENOM" id="CLU_000604_1_22_0"/>
<keyword evidence="6" id="KW-1185">Reference proteome</keyword>
<dbReference type="PROSITE" id="PS00211">
    <property type="entry name" value="ABC_TRANSPORTER_1"/>
    <property type="match status" value="1"/>
</dbReference>
<dbReference type="KEGG" id="tle:Tlet_1266"/>
<reference evidence="5 6" key="2">
    <citation type="journal article" date="2009" name="Proc. Natl. Acad. Sci. U.S.A.">
        <title>On the chimeric nature, thermophilic origin, and phylogenetic placement of the Thermotogales.</title>
        <authorList>
            <person name="Zhaxybayeva O."/>
            <person name="Swithers K.S."/>
            <person name="Lapierre P."/>
            <person name="Fournier G.P."/>
            <person name="Bickhart D.M."/>
            <person name="DeBoy R.T."/>
            <person name="Nelson K.E."/>
            <person name="Nesbo C.L."/>
            <person name="Doolittle W.F."/>
            <person name="Gogarten J.P."/>
            <person name="Noll K.M."/>
        </authorList>
    </citation>
    <scope>NUCLEOTIDE SEQUENCE [LARGE SCALE GENOMIC DNA]</scope>
    <source>
        <strain evidence="6">ATCC BAA-301 / DSM 14385 / NBRC 107922 / TMO</strain>
    </source>
</reference>
<dbReference type="InterPro" id="IPR017871">
    <property type="entry name" value="ABC_transporter-like_CS"/>
</dbReference>
<dbReference type="InterPro" id="IPR015856">
    <property type="entry name" value="ABC_transpr_CbiO/EcfA_su"/>
</dbReference>
<dbReference type="AlphaFoldDB" id="A8F6P0"/>
<dbReference type="RefSeq" id="WP_012003300.1">
    <property type="nucleotide sequence ID" value="NC_009828.1"/>
</dbReference>
<dbReference type="eggNOG" id="COG1101">
    <property type="taxonomic scope" value="Bacteria"/>
</dbReference>
<dbReference type="InterPro" id="IPR027417">
    <property type="entry name" value="P-loop_NTPase"/>
</dbReference>
<evidence type="ECO:0000256" key="2">
    <source>
        <dbReference type="ARBA" id="ARBA00022741"/>
    </source>
</evidence>
<dbReference type="Proteomes" id="UP000002016">
    <property type="component" value="Chromosome"/>
</dbReference>
<keyword evidence="3" id="KW-0067">ATP-binding</keyword>
<dbReference type="GO" id="GO:0005524">
    <property type="term" value="F:ATP binding"/>
    <property type="evidence" value="ECO:0007669"/>
    <property type="project" value="UniProtKB-KW"/>
</dbReference>
<dbReference type="PROSITE" id="PS50893">
    <property type="entry name" value="ABC_TRANSPORTER_2"/>
    <property type="match status" value="1"/>
</dbReference>
<dbReference type="GO" id="GO:0016887">
    <property type="term" value="F:ATP hydrolysis activity"/>
    <property type="evidence" value="ECO:0007669"/>
    <property type="project" value="InterPro"/>
</dbReference>
<name>A8F6P0_PSELT</name>
<dbReference type="Gene3D" id="3.40.50.300">
    <property type="entry name" value="P-loop containing nucleotide triphosphate hydrolases"/>
    <property type="match status" value="1"/>
</dbReference>
<evidence type="ECO:0000313" key="6">
    <source>
        <dbReference type="Proteomes" id="UP000002016"/>
    </source>
</evidence>
<evidence type="ECO:0000313" key="5">
    <source>
        <dbReference type="EMBL" id="ABV33824.1"/>
    </source>
</evidence>
<gene>
    <name evidence="5" type="ordered locus">Tlet_1266</name>
</gene>
<feature type="domain" description="ABC transporter" evidence="4">
    <location>
        <begin position="2"/>
        <end position="242"/>
    </location>
</feature>
<accession>A8F6P0</accession>
<dbReference type="OrthoDB" id="9776369at2"/>
<protein>
    <submittedName>
        <fullName evidence="5">ABC transporter related</fullName>
    </submittedName>
</protein>
<reference evidence="5 6" key="1">
    <citation type="submission" date="2007-08" db="EMBL/GenBank/DDBJ databases">
        <title>Complete sequence of Thermotoga lettingae TMO.</title>
        <authorList>
            <consortium name="US DOE Joint Genome Institute"/>
            <person name="Copeland A."/>
            <person name="Lucas S."/>
            <person name="Lapidus A."/>
            <person name="Barry K."/>
            <person name="Glavina del Rio T."/>
            <person name="Dalin E."/>
            <person name="Tice H."/>
            <person name="Pitluck S."/>
            <person name="Foster B."/>
            <person name="Bruce D."/>
            <person name="Schmutz J."/>
            <person name="Larimer F."/>
            <person name="Land M."/>
            <person name="Hauser L."/>
            <person name="Kyrpides N."/>
            <person name="Mikhailova N."/>
            <person name="Nelson K."/>
            <person name="Gogarten J.P."/>
            <person name="Noll K."/>
            <person name="Richardson P."/>
        </authorList>
    </citation>
    <scope>NUCLEOTIDE SEQUENCE [LARGE SCALE GENOMIC DNA]</scope>
    <source>
        <strain evidence="6">ATCC BAA-301 / DSM 14385 / NBRC 107922 / TMO</strain>
    </source>
</reference>
<keyword evidence="2" id="KW-0547">Nucleotide-binding</keyword>
<evidence type="ECO:0000256" key="1">
    <source>
        <dbReference type="ARBA" id="ARBA00022448"/>
    </source>
</evidence>
<dbReference type="EMBL" id="CP000812">
    <property type="protein sequence ID" value="ABV33824.1"/>
    <property type="molecule type" value="Genomic_DNA"/>
</dbReference>
<organism evidence="5 6">
    <name type="scientific">Pseudothermotoga lettingae (strain ATCC BAA-301 / DSM 14385 / NBRC 107922 / TMO)</name>
    <name type="common">Thermotoga lettingae</name>
    <dbReference type="NCBI Taxonomy" id="416591"/>
    <lineage>
        <taxon>Bacteria</taxon>
        <taxon>Thermotogati</taxon>
        <taxon>Thermotogota</taxon>
        <taxon>Thermotogae</taxon>
        <taxon>Thermotogales</taxon>
        <taxon>Thermotogaceae</taxon>
        <taxon>Pseudothermotoga</taxon>
    </lineage>
</organism>
<dbReference type="GO" id="GO:0005886">
    <property type="term" value="C:plasma membrane"/>
    <property type="evidence" value="ECO:0007669"/>
    <property type="project" value="TreeGrafter"/>
</dbReference>
<proteinExistence type="predicted"/>
<dbReference type="InterPro" id="IPR015854">
    <property type="entry name" value="ABC_transpr_LolD-like"/>
</dbReference>
<dbReference type="Pfam" id="PF00005">
    <property type="entry name" value="ABC_tran"/>
    <property type="match status" value="1"/>
</dbReference>
<dbReference type="InterPro" id="IPR003593">
    <property type="entry name" value="AAA+_ATPase"/>
</dbReference>
<evidence type="ECO:0000259" key="4">
    <source>
        <dbReference type="PROSITE" id="PS50893"/>
    </source>
</evidence>